<dbReference type="RefSeq" id="WP_068706269.1">
    <property type="nucleotide sequence ID" value="NZ_BDCR01000004.1"/>
</dbReference>
<keyword evidence="2" id="KW-1185">Reference proteome</keyword>
<dbReference type="PROSITE" id="PS51257">
    <property type="entry name" value="PROKAR_LIPOPROTEIN"/>
    <property type="match status" value="1"/>
</dbReference>
<name>A0A161L9R2_9BACT</name>
<evidence type="ECO:0000313" key="1">
    <source>
        <dbReference type="EMBL" id="GAT64304.1"/>
    </source>
</evidence>
<gene>
    <name evidence="1" type="ORF">PJIAN_4854</name>
</gene>
<reference evidence="1" key="1">
    <citation type="submission" date="2016-04" db="EMBL/GenBank/DDBJ databases">
        <authorList>
            <person name="Qiu Y."/>
            <person name="Sekiguchi Y."/>
        </authorList>
    </citation>
    <scope>NUCLEOTIDE SEQUENCE</scope>
    <source>
        <strain evidence="1">NM7</strain>
    </source>
</reference>
<comment type="caution">
    <text evidence="1">The sequence shown here is derived from an EMBL/GenBank/DDBJ whole genome shotgun (WGS) entry which is preliminary data.</text>
</comment>
<dbReference type="EMBL" id="BDCR01000004">
    <property type="protein sequence ID" value="GAT64304.1"/>
    <property type="molecule type" value="Genomic_DNA"/>
</dbReference>
<accession>A0A161L9R2</accession>
<dbReference type="AlphaFoldDB" id="A0A161L9R2"/>
<organism evidence="1 2">
    <name type="scientific">Paludibacter jiangxiensis</name>
    <dbReference type="NCBI Taxonomy" id="681398"/>
    <lineage>
        <taxon>Bacteria</taxon>
        <taxon>Pseudomonadati</taxon>
        <taxon>Bacteroidota</taxon>
        <taxon>Bacteroidia</taxon>
        <taxon>Bacteroidales</taxon>
        <taxon>Paludibacteraceae</taxon>
        <taxon>Paludibacter</taxon>
    </lineage>
</organism>
<evidence type="ECO:0000313" key="2">
    <source>
        <dbReference type="Proteomes" id="UP000076586"/>
    </source>
</evidence>
<proteinExistence type="predicted"/>
<reference evidence="1" key="2">
    <citation type="journal article" date="2017" name="Genome Announc.">
        <title>Draft Genome Sequence of Paludibacter jiangxiensis NM7T, a Propionate-Producing Fermentative Bacterium.</title>
        <authorList>
            <person name="Qiu Y.-L."/>
            <person name="Tourlousse D.M."/>
            <person name="Matsuura N."/>
            <person name="Ohashi A."/>
            <person name="Sekiguchi Y."/>
        </authorList>
    </citation>
    <scope>NUCLEOTIDE SEQUENCE</scope>
    <source>
        <strain evidence="1">NM7</strain>
    </source>
</reference>
<protein>
    <submittedName>
        <fullName evidence="1">Uncharacterized protein</fullName>
    </submittedName>
</protein>
<dbReference type="Proteomes" id="UP000076586">
    <property type="component" value="Unassembled WGS sequence"/>
</dbReference>
<sequence>MQSRNLNLATTLLITVFAAIAISCSSPGSSVISKFNKKIGSEAIKKELQKTDIIYTWNNVNIEKEAELKAIVDDFMKVAPSQTQPLTPYYNSQGQMVPGKSLKYWVYETAKLGVELNCIITGKTMTVEVRVTKKIGAQ</sequence>